<dbReference type="PANTHER" id="PTHR47977">
    <property type="entry name" value="RAS-RELATED PROTEIN RAB"/>
    <property type="match status" value="1"/>
</dbReference>
<dbReference type="PROSITE" id="PS51417">
    <property type="entry name" value="ARF"/>
    <property type="match status" value="1"/>
</dbReference>
<dbReference type="SMART" id="SM00173">
    <property type="entry name" value="RAS"/>
    <property type="match status" value="1"/>
</dbReference>
<evidence type="ECO:0000313" key="5">
    <source>
        <dbReference type="EMBL" id="CAL6067596.1"/>
    </source>
</evidence>
<accession>A0AA86VRD7</accession>
<gene>
    <name evidence="4" type="ORF">HINF_LOCUS15237</name>
    <name evidence="5" type="ORF">HINF_LOCUS53100</name>
    <name evidence="3" type="ORF">HINF_LOCUS61998</name>
</gene>
<keyword evidence="6" id="KW-1185">Reference proteome</keyword>
<dbReference type="EMBL" id="CATOUU010001142">
    <property type="protein sequence ID" value="CAI9974353.1"/>
    <property type="molecule type" value="Genomic_DNA"/>
</dbReference>
<organism evidence="3">
    <name type="scientific">Hexamita inflata</name>
    <dbReference type="NCBI Taxonomy" id="28002"/>
    <lineage>
        <taxon>Eukaryota</taxon>
        <taxon>Metamonada</taxon>
        <taxon>Diplomonadida</taxon>
        <taxon>Hexamitidae</taxon>
        <taxon>Hexamitinae</taxon>
        <taxon>Hexamita</taxon>
    </lineage>
</organism>
<evidence type="ECO:0000256" key="2">
    <source>
        <dbReference type="ARBA" id="ARBA00023134"/>
    </source>
</evidence>
<proteinExistence type="predicted"/>
<dbReference type="CDD" id="cd00154">
    <property type="entry name" value="Rab"/>
    <property type="match status" value="1"/>
</dbReference>
<dbReference type="GO" id="GO:0003924">
    <property type="term" value="F:GTPase activity"/>
    <property type="evidence" value="ECO:0007669"/>
    <property type="project" value="InterPro"/>
</dbReference>
<dbReference type="EMBL" id="CAXDID020000036">
    <property type="protein sequence ID" value="CAL5997417.1"/>
    <property type="molecule type" value="Genomic_DNA"/>
</dbReference>
<evidence type="ECO:0000256" key="1">
    <source>
        <dbReference type="ARBA" id="ARBA00022741"/>
    </source>
</evidence>
<dbReference type="Pfam" id="PF00071">
    <property type="entry name" value="Ras"/>
    <property type="match status" value="1"/>
</dbReference>
<comment type="caution">
    <text evidence="3">The sequence shown here is derived from an EMBL/GenBank/DDBJ whole genome shotgun (WGS) entry which is preliminary data.</text>
</comment>
<dbReference type="FunFam" id="3.40.50.300:FF:001447">
    <property type="entry name" value="Ras-related protein Rab-1B"/>
    <property type="match status" value="1"/>
</dbReference>
<dbReference type="InterPro" id="IPR005225">
    <property type="entry name" value="Small_GTP-bd"/>
</dbReference>
<dbReference type="InterPro" id="IPR027417">
    <property type="entry name" value="P-loop_NTPase"/>
</dbReference>
<dbReference type="PROSITE" id="PS51421">
    <property type="entry name" value="RAS"/>
    <property type="match status" value="1"/>
</dbReference>
<evidence type="ECO:0000313" key="4">
    <source>
        <dbReference type="EMBL" id="CAL5997417.1"/>
    </source>
</evidence>
<dbReference type="SMART" id="SM00175">
    <property type="entry name" value="RAB"/>
    <property type="match status" value="1"/>
</dbReference>
<evidence type="ECO:0000313" key="6">
    <source>
        <dbReference type="Proteomes" id="UP001642409"/>
    </source>
</evidence>
<dbReference type="Proteomes" id="UP001642409">
    <property type="component" value="Unassembled WGS sequence"/>
</dbReference>
<dbReference type="InterPro" id="IPR050227">
    <property type="entry name" value="Rab"/>
</dbReference>
<dbReference type="PRINTS" id="PR00449">
    <property type="entry name" value="RASTRNSFRMNG"/>
</dbReference>
<keyword evidence="1" id="KW-0547">Nucleotide-binding</keyword>
<dbReference type="NCBIfam" id="TIGR00231">
    <property type="entry name" value="small_GTP"/>
    <property type="match status" value="1"/>
</dbReference>
<evidence type="ECO:0000313" key="3">
    <source>
        <dbReference type="EMBL" id="CAI9974353.1"/>
    </source>
</evidence>
<keyword evidence="2" id="KW-0342">GTP-binding</keyword>
<dbReference type="InterPro" id="IPR001806">
    <property type="entry name" value="Small_GTPase"/>
</dbReference>
<name>A0AA86VRD7_9EUKA</name>
<dbReference type="GO" id="GO:0005525">
    <property type="term" value="F:GTP binding"/>
    <property type="evidence" value="ECO:0007669"/>
    <property type="project" value="UniProtKB-KW"/>
</dbReference>
<dbReference type="SUPFAM" id="SSF52540">
    <property type="entry name" value="P-loop containing nucleoside triphosphate hydrolases"/>
    <property type="match status" value="1"/>
</dbReference>
<dbReference type="PROSITE" id="PS51419">
    <property type="entry name" value="RAB"/>
    <property type="match status" value="1"/>
</dbReference>
<dbReference type="AlphaFoldDB" id="A0AA86VRD7"/>
<dbReference type="Gene3D" id="3.40.50.300">
    <property type="entry name" value="P-loop containing nucleotide triphosphate hydrolases"/>
    <property type="match status" value="1"/>
</dbReference>
<dbReference type="SMART" id="SM00174">
    <property type="entry name" value="RHO"/>
    <property type="match status" value="1"/>
</dbReference>
<protein>
    <submittedName>
        <fullName evidence="3">Rab1a</fullName>
    </submittedName>
</protein>
<sequence>MKEQVKLVFVGMTSTGKSSLIQRVIQNQFTQSSPTISVSCESLQFKRNGVNINLQLWDTSGSEQFQQLSQTYYRSCNAVAVVCSVDQQDSFVRATQLVHQIRSMSDDNIRIYLLLNKIDLQTSGIVTANKLADAQFAKLFKVSAKTGENVQQFIECVLDEFTESLESFMDEPSVEVQRAKMFCCCQGKKK</sequence>
<reference evidence="3" key="1">
    <citation type="submission" date="2023-06" db="EMBL/GenBank/DDBJ databases">
        <authorList>
            <person name="Kurt Z."/>
        </authorList>
    </citation>
    <scope>NUCLEOTIDE SEQUENCE</scope>
</reference>
<reference evidence="4 6" key="2">
    <citation type="submission" date="2024-07" db="EMBL/GenBank/DDBJ databases">
        <authorList>
            <person name="Akdeniz Z."/>
        </authorList>
    </citation>
    <scope>NUCLEOTIDE SEQUENCE [LARGE SCALE GENOMIC DNA]</scope>
</reference>
<dbReference type="EMBL" id="CAXDID020000268">
    <property type="protein sequence ID" value="CAL6067596.1"/>
    <property type="molecule type" value="Genomic_DNA"/>
</dbReference>